<evidence type="ECO:0000256" key="4">
    <source>
        <dbReference type="ARBA" id="ARBA00023163"/>
    </source>
</evidence>
<keyword evidence="4" id="KW-0804">Transcription</keyword>
<dbReference type="Pfam" id="PF00126">
    <property type="entry name" value="HTH_1"/>
    <property type="match status" value="1"/>
</dbReference>
<evidence type="ECO:0000313" key="7">
    <source>
        <dbReference type="Proteomes" id="UP001319060"/>
    </source>
</evidence>
<keyword evidence="7" id="KW-1185">Reference proteome</keyword>
<dbReference type="SUPFAM" id="SSF46785">
    <property type="entry name" value="Winged helix' DNA-binding domain"/>
    <property type="match status" value="1"/>
</dbReference>
<evidence type="ECO:0000259" key="5">
    <source>
        <dbReference type="PROSITE" id="PS50931"/>
    </source>
</evidence>
<dbReference type="PRINTS" id="PR00039">
    <property type="entry name" value="HTHLYSR"/>
</dbReference>
<evidence type="ECO:0000256" key="1">
    <source>
        <dbReference type="ARBA" id="ARBA00009437"/>
    </source>
</evidence>
<dbReference type="SUPFAM" id="SSF53850">
    <property type="entry name" value="Periplasmic binding protein-like II"/>
    <property type="match status" value="1"/>
</dbReference>
<dbReference type="Pfam" id="PF03466">
    <property type="entry name" value="LysR_substrate"/>
    <property type="match status" value="1"/>
</dbReference>
<dbReference type="InterPro" id="IPR036390">
    <property type="entry name" value="WH_DNA-bd_sf"/>
</dbReference>
<dbReference type="PANTHER" id="PTHR30126">
    <property type="entry name" value="HTH-TYPE TRANSCRIPTIONAL REGULATOR"/>
    <property type="match status" value="1"/>
</dbReference>
<protein>
    <submittedName>
        <fullName evidence="6">LysR family transcriptional regulator</fullName>
    </submittedName>
</protein>
<sequence>MEFRQLVTLKMIIEKGSFTGAADEMGYTQSTVTSHIQALEQFIGAPIFDRMGRKVVLTDVGHRVMEHATVILQEYEKMQNLNLSNGEITGEIKIGAAESMTVYHLDKILKTYREQCPNVRISLLNINCNEIQSQLISSEIDVGFMLIRNTSKDVKIIKLNEEDLVLVGLPEKATTFNQMNNGQWDECFITNEKGCSYRTDFEDYLRRNQITPAHKMELWSIEAIKRCVMTGLGVGFLPYVTVEKEIQDNKLIIIPYTKPIEPMPLFIGHHKDKWVSPAIQKFLEVTKEHFTYVVN</sequence>
<evidence type="ECO:0000313" key="6">
    <source>
        <dbReference type="EMBL" id="MBN3544731.1"/>
    </source>
</evidence>
<dbReference type="Proteomes" id="UP001319060">
    <property type="component" value="Unassembled WGS sequence"/>
</dbReference>
<dbReference type="InterPro" id="IPR036388">
    <property type="entry name" value="WH-like_DNA-bd_sf"/>
</dbReference>
<keyword evidence="3" id="KW-0238">DNA-binding</keyword>
<evidence type="ECO:0000256" key="3">
    <source>
        <dbReference type="ARBA" id="ARBA00023125"/>
    </source>
</evidence>
<gene>
    <name evidence="6" type="ORF">JYA64_05470</name>
</gene>
<proteinExistence type="inferred from homology"/>
<dbReference type="Gene3D" id="3.40.190.10">
    <property type="entry name" value="Periplasmic binding protein-like II"/>
    <property type="match status" value="2"/>
</dbReference>
<dbReference type="InterPro" id="IPR000847">
    <property type="entry name" value="LysR_HTH_N"/>
</dbReference>
<evidence type="ECO:0000256" key="2">
    <source>
        <dbReference type="ARBA" id="ARBA00023015"/>
    </source>
</evidence>
<dbReference type="PROSITE" id="PS50931">
    <property type="entry name" value="HTH_LYSR"/>
    <property type="match status" value="1"/>
</dbReference>
<dbReference type="RefSeq" id="WP_188403600.1">
    <property type="nucleotide sequence ID" value="NZ_BMCE01000002.1"/>
</dbReference>
<dbReference type="Gene3D" id="1.10.10.10">
    <property type="entry name" value="Winged helix-like DNA-binding domain superfamily/Winged helix DNA-binding domain"/>
    <property type="match status" value="1"/>
</dbReference>
<name>A0ABS2ZBB3_9BACL</name>
<dbReference type="CDD" id="cd05466">
    <property type="entry name" value="PBP2_LTTR_substrate"/>
    <property type="match status" value="1"/>
</dbReference>
<keyword evidence="2" id="KW-0805">Transcription regulation</keyword>
<dbReference type="InterPro" id="IPR005119">
    <property type="entry name" value="LysR_subst-bd"/>
</dbReference>
<accession>A0ABS2ZBB3</accession>
<comment type="similarity">
    <text evidence="1">Belongs to the LysR transcriptional regulatory family.</text>
</comment>
<feature type="domain" description="HTH lysR-type" evidence="5">
    <location>
        <begin position="1"/>
        <end position="58"/>
    </location>
</feature>
<dbReference type="PANTHER" id="PTHR30126:SF100">
    <property type="entry name" value="LYSR-FAMILY TRANSCRIPTIONAL REGULATOR"/>
    <property type="match status" value="1"/>
</dbReference>
<reference evidence="6 7" key="1">
    <citation type="submission" date="2021-01" db="EMBL/GenBank/DDBJ databases">
        <title>Genome Sequencing of Type Strains.</title>
        <authorList>
            <person name="Lemaire J.F."/>
            <person name="Inderbitzin P."/>
            <person name="Collins S.B."/>
            <person name="Wespe N."/>
            <person name="Knight-Connoni V."/>
        </authorList>
    </citation>
    <scope>NUCLEOTIDE SEQUENCE [LARGE SCALE GENOMIC DNA]</scope>
    <source>
        <strain evidence="6 7">DSM 14730</strain>
    </source>
</reference>
<organism evidence="6 7">
    <name type="scientific">Fictibacillus barbaricus</name>
    <dbReference type="NCBI Taxonomy" id="182136"/>
    <lineage>
        <taxon>Bacteria</taxon>
        <taxon>Bacillati</taxon>
        <taxon>Bacillota</taxon>
        <taxon>Bacilli</taxon>
        <taxon>Bacillales</taxon>
        <taxon>Fictibacillaceae</taxon>
        <taxon>Fictibacillus</taxon>
    </lineage>
</organism>
<comment type="caution">
    <text evidence="6">The sequence shown here is derived from an EMBL/GenBank/DDBJ whole genome shotgun (WGS) entry which is preliminary data.</text>
</comment>
<dbReference type="EMBL" id="JAFHKS010000042">
    <property type="protein sequence ID" value="MBN3544731.1"/>
    <property type="molecule type" value="Genomic_DNA"/>
</dbReference>